<dbReference type="PRINTS" id="PR01490">
    <property type="entry name" value="RTXTOXIND"/>
</dbReference>
<keyword evidence="5 9" id="KW-0997">Cell inner membrane</keyword>
<reference evidence="12 13" key="1">
    <citation type="submission" date="2020-03" db="EMBL/GenBank/DDBJ databases">
        <title>Complete genome sequence of Orbus sp. IPMB12 (BCRC 80908).</title>
        <authorList>
            <person name="Lo W.-S."/>
            <person name="Chang T.-H."/>
            <person name="Kuo C.-H."/>
        </authorList>
    </citation>
    <scope>NUCLEOTIDE SEQUENCE [LARGE SCALE GENOMIC DNA]</scope>
    <source>
        <strain evidence="12 13">IPMB12</strain>
    </source>
</reference>
<gene>
    <name evidence="12" type="ORF">IPMB12_00065</name>
</gene>
<evidence type="ECO:0000256" key="10">
    <source>
        <dbReference type="SAM" id="Coils"/>
    </source>
</evidence>
<organism evidence="12 13">
    <name type="scientific">Zophobihabitans entericus</name>
    <dbReference type="NCBI Taxonomy" id="1635327"/>
    <lineage>
        <taxon>Bacteria</taxon>
        <taxon>Pseudomonadati</taxon>
        <taxon>Pseudomonadota</taxon>
        <taxon>Gammaproteobacteria</taxon>
        <taxon>Orbales</taxon>
        <taxon>Orbaceae</taxon>
        <taxon>Zophobihabitans</taxon>
    </lineage>
</organism>
<keyword evidence="3 9" id="KW-0813">Transport</keyword>
<evidence type="ECO:0000313" key="13">
    <source>
        <dbReference type="Proteomes" id="UP000501168"/>
    </source>
</evidence>
<sequence>MKSKFHRDFLPAVLEVQETPPSPLGRIILWIIIGLIVTAVIWASQSKVDIVAITRGKIVVSQLSRPVNTAVLAEIVGVRVKEGDRVQKGDVLVELNSESLRAQIEENKLRQRINHLHIERLATLHLQYEDKLEEIQFPPALLNDPLSTPVLIQLRAEIAADREAKQVYQQEKRILQTLIDSYQMQYNMAQELLPIYQVQHDALDGLYKRDMTSKDSLLEIKKAYLEAKYSVDFALIKISESKANYEKVDVELRSYVTDKIRQAQQERIDKLNENEVLEAQLKQLNAVLKQYTIVSPVNGKIESLVYRDAGAVVEPPQELLKVVPENEKINAEVWISNQDVGFLQRQQEVVVKVDTFDFTRYGWIKGKLVHISADAIEDKDMGLVYKAVVELEDNHLDVEGTLRQLEPGMAVSAEIKTGQRTVLSYLISPMMEALDDVGKQR</sequence>
<evidence type="ECO:0000256" key="7">
    <source>
        <dbReference type="ARBA" id="ARBA00022989"/>
    </source>
</evidence>
<evidence type="ECO:0000259" key="11">
    <source>
        <dbReference type="Pfam" id="PF26002"/>
    </source>
</evidence>
<accession>A0A6G9I7N5</accession>
<dbReference type="InterPro" id="IPR058982">
    <property type="entry name" value="Beta-barrel_AprE"/>
</dbReference>
<proteinExistence type="inferred from homology"/>
<dbReference type="GO" id="GO:0009306">
    <property type="term" value="P:protein secretion"/>
    <property type="evidence" value="ECO:0007669"/>
    <property type="project" value="InterPro"/>
</dbReference>
<evidence type="ECO:0000256" key="4">
    <source>
        <dbReference type="ARBA" id="ARBA00022475"/>
    </source>
</evidence>
<dbReference type="InterPro" id="IPR010129">
    <property type="entry name" value="T1SS_HlyD"/>
</dbReference>
<protein>
    <recommendedName>
        <fullName evidence="9">Membrane fusion protein (MFP) family protein</fullName>
    </recommendedName>
</protein>
<evidence type="ECO:0000256" key="3">
    <source>
        <dbReference type="ARBA" id="ARBA00022448"/>
    </source>
</evidence>
<dbReference type="InterPro" id="IPR050739">
    <property type="entry name" value="MFP"/>
</dbReference>
<keyword evidence="13" id="KW-1185">Reference proteome</keyword>
<evidence type="ECO:0000256" key="5">
    <source>
        <dbReference type="ARBA" id="ARBA00022519"/>
    </source>
</evidence>
<dbReference type="InParanoid" id="A0A6G9I7N5"/>
<evidence type="ECO:0000256" key="8">
    <source>
        <dbReference type="ARBA" id="ARBA00023136"/>
    </source>
</evidence>
<dbReference type="EMBL" id="CP050253">
    <property type="protein sequence ID" value="QIQ20215.1"/>
    <property type="molecule type" value="Genomic_DNA"/>
</dbReference>
<keyword evidence="10" id="KW-0175">Coiled coil</keyword>
<feature type="domain" description="AprE-like beta-barrel" evidence="11">
    <location>
        <begin position="331"/>
        <end position="418"/>
    </location>
</feature>
<dbReference type="PROSITE" id="PS00543">
    <property type="entry name" value="HLYD_FAMILY"/>
    <property type="match status" value="1"/>
</dbReference>
<evidence type="ECO:0000256" key="6">
    <source>
        <dbReference type="ARBA" id="ARBA00022692"/>
    </source>
</evidence>
<name>A0A6G9I7N5_9GAMM</name>
<dbReference type="PANTHER" id="PTHR30386">
    <property type="entry name" value="MEMBRANE FUSION SUBUNIT OF EMRAB-TOLC MULTIDRUG EFFLUX PUMP"/>
    <property type="match status" value="1"/>
</dbReference>
<feature type="transmembrane region" description="Helical" evidence="9">
    <location>
        <begin position="27"/>
        <end position="44"/>
    </location>
</feature>
<dbReference type="Proteomes" id="UP000501168">
    <property type="component" value="Chromosome"/>
</dbReference>
<dbReference type="PANTHER" id="PTHR30386:SF27">
    <property type="entry name" value="MEMBRANE FUSION PROTEIN (MFP) FAMILY PROTEIN"/>
    <property type="match status" value="1"/>
</dbReference>
<comment type="similarity">
    <text evidence="2 9">Belongs to the membrane fusion protein (MFP) (TC 8.A.1) family.</text>
</comment>
<keyword evidence="7 9" id="KW-1133">Transmembrane helix</keyword>
<keyword evidence="6 9" id="KW-0812">Transmembrane</keyword>
<dbReference type="KEGG" id="orb:IPMB12_00065"/>
<evidence type="ECO:0000313" key="12">
    <source>
        <dbReference type="EMBL" id="QIQ20215.1"/>
    </source>
</evidence>
<feature type="coiled-coil region" evidence="10">
    <location>
        <begin position="260"/>
        <end position="294"/>
    </location>
</feature>
<dbReference type="NCBIfam" id="TIGR01843">
    <property type="entry name" value="type_I_hlyD"/>
    <property type="match status" value="1"/>
</dbReference>
<dbReference type="Pfam" id="PF26002">
    <property type="entry name" value="Beta-barrel_AprE"/>
    <property type="match status" value="1"/>
</dbReference>
<comment type="subcellular location">
    <subcellularLocation>
        <location evidence="1 9">Cell inner membrane</location>
        <topology evidence="1 9">Single-pass membrane protein</topology>
    </subcellularLocation>
</comment>
<keyword evidence="8 9" id="KW-0472">Membrane</keyword>
<evidence type="ECO:0000256" key="9">
    <source>
        <dbReference type="RuleBase" id="RU365093"/>
    </source>
</evidence>
<dbReference type="InterPro" id="IPR006144">
    <property type="entry name" value="Secretion_HlyD_CS"/>
</dbReference>
<dbReference type="GO" id="GO:0005886">
    <property type="term" value="C:plasma membrane"/>
    <property type="evidence" value="ECO:0007669"/>
    <property type="project" value="UniProtKB-SubCell"/>
</dbReference>
<dbReference type="RefSeq" id="WP_166913744.1">
    <property type="nucleotide sequence ID" value="NZ_CP050253.1"/>
</dbReference>
<evidence type="ECO:0000256" key="2">
    <source>
        <dbReference type="ARBA" id="ARBA00009477"/>
    </source>
</evidence>
<dbReference type="Gene3D" id="2.40.30.170">
    <property type="match status" value="1"/>
</dbReference>
<evidence type="ECO:0000256" key="1">
    <source>
        <dbReference type="ARBA" id="ARBA00004377"/>
    </source>
</evidence>
<keyword evidence="4 9" id="KW-1003">Cell membrane</keyword>
<dbReference type="Gene3D" id="2.40.50.100">
    <property type="match status" value="1"/>
</dbReference>
<dbReference type="AlphaFoldDB" id="A0A6G9I7N5"/>